<dbReference type="InterPro" id="IPR036188">
    <property type="entry name" value="FAD/NAD-bd_sf"/>
</dbReference>
<evidence type="ECO:0000313" key="8">
    <source>
        <dbReference type="Proteomes" id="UP000075324"/>
    </source>
</evidence>
<evidence type="ECO:0000256" key="2">
    <source>
        <dbReference type="ARBA" id="ARBA00022630"/>
    </source>
</evidence>
<dbReference type="RefSeq" id="WP_062677230.1">
    <property type="nucleotide sequence ID" value="NZ_LQYW01000007.1"/>
</dbReference>
<proteinExistence type="inferred from homology"/>
<evidence type="ECO:0000256" key="5">
    <source>
        <dbReference type="ARBA" id="ARBA00037941"/>
    </source>
</evidence>
<dbReference type="AlphaFoldDB" id="A0A150N7Q1"/>
<dbReference type="PANTHER" id="PTHR43104:SF2">
    <property type="entry name" value="L-2-HYDROXYGLUTARATE DEHYDROGENASE, MITOCHONDRIAL"/>
    <property type="match status" value="1"/>
</dbReference>
<evidence type="ECO:0000313" key="7">
    <source>
        <dbReference type="EMBL" id="KYD32741.1"/>
    </source>
</evidence>
<name>A0A150N7Q1_9BACL</name>
<dbReference type="SUPFAM" id="SSF51905">
    <property type="entry name" value="FAD/NAD(P)-binding domain"/>
    <property type="match status" value="1"/>
</dbReference>
<protein>
    <recommendedName>
        <fullName evidence="6">FAD dependent oxidoreductase domain-containing protein</fullName>
    </recommendedName>
</protein>
<dbReference type="Proteomes" id="UP000075324">
    <property type="component" value="Unassembled WGS sequence"/>
</dbReference>
<reference evidence="7 8" key="1">
    <citation type="submission" date="2016-01" db="EMBL/GenBank/DDBJ databases">
        <title>Draft Genome Sequences of Seven Thermophilic Sporeformers Isolated from Foods.</title>
        <authorList>
            <person name="Berendsen E.M."/>
            <person name="Wells-Bennik M.H."/>
            <person name="Krawcyk A.O."/>
            <person name="De Jong A."/>
            <person name="Holsappel S."/>
            <person name="Eijlander R.T."/>
            <person name="Kuipers O.P."/>
        </authorList>
    </citation>
    <scope>NUCLEOTIDE SEQUENCE [LARGE SCALE GENOMIC DNA]</scope>
    <source>
        <strain evidence="7 8">B4110</strain>
    </source>
</reference>
<dbReference type="GO" id="GO:0047545">
    <property type="term" value="F:(S)-2-hydroxyglutarate dehydrogenase activity"/>
    <property type="evidence" value="ECO:0007669"/>
    <property type="project" value="TreeGrafter"/>
</dbReference>
<dbReference type="PANTHER" id="PTHR43104">
    <property type="entry name" value="L-2-HYDROXYGLUTARATE DEHYDROGENASE, MITOCHONDRIAL"/>
    <property type="match status" value="1"/>
</dbReference>
<dbReference type="NCBIfam" id="NF008726">
    <property type="entry name" value="PRK11728.1"/>
    <property type="match status" value="1"/>
</dbReference>
<dbReference type="InterPro" id="IPR006076">
    <property type="entry name" value="FAD-dep_OxRdtase"/>
</dbReference>
<dbReference type="EMBL" id="LQYW01000007">
    <property type="protein sequence ID" value="KYD32741.1"/>
    <property type="molecule type" value="Genomic_DNA"/>
</dbReference>
<dbReference type="GO" id="GO:0005737">
    <property type="term" value="C:cytoplasm"/>
    <property type="evidence" value="ECO:0007669"/>
    <property type="project" value="TreeGrafter"/>
</dbReference>
<evidence type="ECO:0000256" key="1">
    <source>
        <dbReference type="ARBA" id="ARBA00001974"/>
    </source>
</evidence>
<organism evidence="7 8">
    <name type="scientific">Parageobacillus toebii</name>
    <dbReference type="NCBI Taxonomy" id="153151"/>
    <lineage>
        <taxon>Bacteria</taxon>
        <taxon>Bacillati</taxon>
        <taxon>Bacillota</taxon>
        <taxon>Bacilli</taxon>
        <taxon>Bacillales</taxon>
        <taxon>Anoxybacillaceae</taxon>
        <taxon>Parageobacillus</taxon>
    </lineage>
</organism>
<feature type="domain" description="FAD dependent oxidoreductase" evidence="6">
    <location>
        <begin position="3"/>
        <end position="391"/>
    </location>
</feature>
<comment type="similarity">
    <text evidence="5">Belongs to the L2HGDH family.</text>
</comment>
<dbReference type="PATRIC" id="fig|153151.4.peg.3863"/>
<sequence length="401" mass="44959">MSRIAVIGGGIVGLAAAYALKQADASVELTIIEKEKRWGAHQTGHNSGVIHSGIYYKPGSYKARFARLGGEMLIHFCRQHGIPFERCGKVIVATHKEELPLLDNLYHRGLQNGLDLELIDQARLRELEPHVSGIKAIRVKETGIVDYPKVCETMASLLKDAGAELLLNTEVERIVENRTTVDVITNRGVRTFDFAVNCAGLHSDRIARASGIAADLKIVPFRGEYYKLRPEKRYLVKNLVYPVPNPQFPFLGVHLTRMINGEVEVGPNAVLGFKREGYKKTDIDAKDVMDIFLFKGFWKLAFKYWREGLDEMVRSYSKKAFLKNLRRLLPEVEMDDLIPTTAGVRAQALRSDGTLVDDFYIINTKRMVHVLNAPSPAATACLPIGEEIARRVTDLRRSMAS</sequence>
<evidence type="ECO:0000256" key="3">
    <source>
        <dbReference type="ARBA" id="ARBA00022827"/>
    </source>
</evidence>
<gene>
    <name evidence="7" type="ORF">B4110_3571</name>
</gene>
<evidence type="ECO:0000256" key="4">
    <source>
        <dbReference type="ARBA" id="ARBA00023002"/>
    </source>
</evidence>
<dbReference type="Gene3D" id="3.30.9.10">
    <property type="entry name" value="D-Amino Acid Oxidase, subunit A, domain 2"/>
    <property type="match status" value="1"/>
</dbReference>
<comment type="cofactor">
    <cofactor evidence="1">
        <name>FAD</name>
        <dbReference type="ChEBI" id="CHEBI:57692"/>
    </cofactor>
</comment>
<dbReference type="Gene3D" id="3.50.50.60">
    <property type="entry name" value="FAD/NAD(P)-binding domain"/>
    <property type="match status" value="1"/>
</dbReference>
<keyword evidence="4" id="KW-0560">Oxidoreductase</keyword>
<dbReference type="Pfam" id="PF01266">
    <property type="entry name" value="DAO"/>
    <property type="match status" value="1"/>
</dbReference>
<keyword evidence="3" id="KW-0274">FAD</keyword>
<comment type="caution">
    <text evidence="7">The sequence shown here is derived from an EMBL/GenBank/DDBJ whole genome shotgun (WGS) entry which is preliminary data.</text>
</comment>
<keyword evidence="2" id="KW-0285">Flavoprotein</keyword>
<evidence type="ECO:0000259" key="6">
    <source>
        <dbReference type="Pfam" id="PF01266"/>
    </source>
</evidence>
<accession>A0A150N7Q1</accession>